<accession>A0ABV9XWQ9</accession>
<keyword evidence="2" id="KW-1185">Reference proteome</keyword>
<dbReference type="RefSeq" id="WP_344034277.1">
    <property type="nucleotide sequence ID" value="NZ_BAAAKE010000001.1"/>
</dbReference>
<dbReference type="EMBL" id="JBHSJB010000011">
    <property type="protein sequence ID" value="MFC5054418.1"/>
    <property type="molecule type" value="Genomic_DNA"/>
</dbReference>
<reference evidence="2" key="1">
    <citation type="journal article" date="2019" name="Int. J. Syst. Evol. Microbiol.">
        <title>The Global Catalogue of Microorganisms (GCM) 10K type strain sequencing project: providing services to taxonomists for standard genome sequencing and annotation.</title>
        <authorList>
            <consortium name="The Broad Institute Genomics Platform"/>
            <consortium name="The Broad Institute Genome Sequencing Center for Infectious Disease"/>
            <person name="Wu L."/>
            <person name="Ma J."/>
        </authorList>
    </citation>
    <scope>NUCLEOTIDE SEQUENCE [LARGE SCALE GENOMIC DNA]</scope>
    <source>
        <strain evidence="2">KCTC 12848</strain>
    </source>
</reference>
<gene>
    <name evidence="1" type="ORF">ACFPFM_11705</name>
</gene>
<dbReference type="Proteomes" id="UP001595833">
    <property type="component" value="Unassembled WGS sequence"/>
</dbReference>
<sequence>MSWVTVRQFRWTTRTGADDYPRVGEVHPLSDRKRLPVNVAEVFHVNALAPAARVRFDTRLDELRLLANYLSASPGRPVRLRQDDFRSSSLHIRRFVSESFGLGMLTAAVQAAYEWNDGDPGDLSALPMTLAASSAKQGVRPDLLFQAPGLLLAGEARGRSGRPPRSTRLPRERLDRLLPWAHVHRHPMVMTWAYLDGDGVVVDFFAPAEGVEWLSGAIGAPDPKAGLRLPRAEQVALREVDPAPAQQELFPRPAPDRLSPLSLFEVGTSALRSVEDQLFDTAPAAPVPLAGRTARGRWAPVDPVGGSRGSVLLALLDRPLPSAEATALARRWRARHRHAEADDLAAGDLAAGDLAAGDLAAGDLAVAVHGRTVVALAPARDGQPWDMLTG</sequence>
<proteinExistence type="predicted"/>
<comment type="caution">
    <text evidence="1">The sequence shown here is derived from an EMBL/GenBank/DDBJ whole genome shotgun (WGS) entry which is preliminary data.</text>
</comment>
<evidence type="ECO:0000313" key="1">
    <source>
        <dbReference type="EMBL" id="MFC5054418.1"/>
    </source>
</evidence>
<name>A0ABV9XWQ9_9PSEU</name>
<evidence type="ECO:0000313" key="2">
    <source>
        <dbReference type="Proteomes" id="UP001595833"/>
    </source>
</evidence>
<protein>
    <submittedName>
        <fullName evidence="1">Uncharacterized protein</fullName>
    </submittedName>
</protein>
<organism evidence="1 2">
    <name type="scientific">Saccharothrix xinjiangensis</name>
    <dbReference type="NCBI Taxonomy" id="204798"/>
    <lineage>
        <taxon>Bacteria</taxon>
        <taxon>Bacillati</taxon>
        <taxon>Actinomycetota</taxon>
        <taxon>Actinomycetes</taxon>
        <taxon>Pseudonocardiales</taxon>
        <taxon>Pseudonocardiaceae</taxon>
        <taxon>Saccharothrix</taxon>
    </lineage>
</organism>